<proteinExistence type="predicted"/>
<name>A0A844CPC8_9RHOB</name>
<dbReference type="RefSeq" id="WP_154150525.1">
    <property type="nucleotide sequence ID" value="NZ_SZWE01000001.1"/>
</dbReference>
<dbReference type="Proteomes" id="UP000564704">
    <property type="component" value="Unassembled WGS sequence"/>
</dbReference>
<evidence type="ECO:0008006" key="4">
    <source>
        <dbReference type="Google" id="ProtNLM"/>
    </source>
</evidence>
<feature type="transmembrane region" description="Helical" evidence="1">
    <location>
        <begin position="31"/>
        <end position="52"/>
    </location>
</feature>
<protein>
    <recommendedName>
        <fullName evidence="4">PH domain-containing protein</fullName>
    </recommendedName>
</protein>
<organism evidence="2 3">
    <name type="scientific">Roseovarius bejariae</name>
    <dbReference type="NCBI Taxonomy" id="2576383"/>
    <lineage>
        <taxon>Bacteria</taxon>
        <taxon>Pseudomonadati</taxon>
        <taxon>Pseudomonadota</taxon>
        <taxon>Alphaproteobacteria</taxon>
        <taxon>Rhodobacterales</taxon>
        <taxon>Roseobacteraceae</taxon>
        <taxon>Roseovarius</taxon>
    </lineage>
</organism>
<keyword evidence="3" id="KW-1185">Reference proteome</keyword>
<evidence type="ECO:0000313" key="2">
    <source>
        <dbReference type="EMBL" id="MRU15335.1"/>
    </source>
</evidence>
<reference evidence="2 3" key="1">
    <citation type="submission" date="2019-05" db="EMBL/GenBank/DDBJ databases">
        <title>Roseovarius bejariae sp. nov., a moderately halophylic bacterium isolated from a saline soil in Rambla Salada (Murcia).</title>
        <authorList>
            <person name="Castro D.J."/>
            <person name="Gomez-Altuve A."/>
            <person name="Reina J.C."/>
            <person name="Rodriguez M."/>
            <person name="Sampedro I."/>
            <person name="Llamas I."/>
            <person name="Martinez-Checa F."/>
        </authorList>
    </citation>
    <scope>NUCLEOTIDE SEQUENCE [LARGE SCALE GENOMIC DNA]</scope>
    <source>
        <strain evidence="2 3">A21</strain>
    </source>
</reference>
<dbReference type="EMBL" id="SZWE01000001">
    <property type="protein sequence ID" value="MRU15335.1"/>
    <property type="molecule type" value="Genomic_DNA"/>
</dbReference>
<evidence type="ECO:0000256" key="1">
    <source>
        <dbReference type="SAM" id="Phobius"/>
    </source>
</evidence>
<gene>
    <name evidence="2" type="ORF">FDP25_07835</name>
</gene>
<evidence type="ECO:0000313" key="3">
    <source>
        <dbReference type="Proteomes" id="UP000564704"/>
    </source>
</evidence>
<keyword evidence="1" id="KW-0812">Transmembrane</keyword>
<keyword evidence="1" id="KW-0472">Membrane</keyword>
<dbReference type="AlphaFoldDB" id="A0A844CPC8"/>
<sequence>MMESTVHSLVPTTPLAEGETVIESFHPDKQAYLWAHVWLAVVAMGAGMVILWGIGNPYVWTGGVGGLAAVGLRAWYVASDELNVRWDLTNRRVLGPQTRAAMLREIDKVRTLGSAVQIITTGGDKHLLKFQSDPASTKARIEAQMGRATG</sequence>
<comment type="caution">
    <text evidence="2">The sequence shown here is derived from an EMBL/GenBank/DDBJ whole genome shotgun (WGS) entry which is preliminary data.</text>
</comment>
<accession>A0A844CPC8</accession>
<feature type="transmembrane region" description="Helical" evidence="1">
    <location>
        <begin position="58"/>
        <end position="76"/>
    </location>
</feature>
<keyword evidence="1" id="KW-1133">Transmembrane helix</keyword>
<dbReference type="OrthoDB" id="7861868at2"/>